<evidence type="ECO:0000313" key="1">
    <source>
        <dbReference type="EMBL" id="OWZ13345.1"/>
    </source>
</evidence>
<proteinExistence type="predicted"/>
<name>A0A225W6Y1_9STRA</name>
<protein>
    <submittedName>
        <fullName evidence="1">Uncharacterized protein</fullName>
    </submittedName>
</protein>
<keyword evidence="2" id="KW-1185">Reference proteome</keyword>
<gene>
    <name evidence="1" type="ORF">PHMEG_00013343</name>
</gene>
<accession>A0A225W6Y1</accession>
<organism evidence="1 2">
    <name type="scientific">Phytophthora megakarya</name>
    <dbReference type="NCBI Taxonomy" id="4795"/>
    <lineage>
        <taxon>Eukaryota</taxon>
        <taxon>Sar</taxon>
        <taxon>Stramenopiles</taxon>
        <taxon>Oomycota</taxon>
        <taxon>Peronosporomycetes</taxon>
        <taxon>Peronosporales</taxon>
        <taxon>Peronosporaceae</taxon>
        <taxon>Phytophthora</taxon>
    </lineage>
</organism>
<sequence>MYLHSFYLPRTLSTVRLKKNNTNHFLADLTRERESIDGTQHTMPLDVCLFCVQFLPSSYTINGDTEEEQRTQNFTNYVRATPPSSRVGDRCNSGGQVRSSLVIQHQFPTRATTPVALGKSPRVAARTLRPRTPRSPPTYRLLSKDATRVLRIESPAASLGHEYDQHRGLLSATDDVMGNLQKQEKFQTTAILRAESSKREAHYRQ</sequence>
<evidence type="ECO:0000313" key="2">
    <source>
        <dbReference type="Proteomes" id="UP000198211"/>
    </source>
</evidence>
<dbReference type="OrthoDB" id="107549at2759"/>
<dbReference type="AlphaFoldDB" id="A0A225W6Y1"/>
<dbReference type="Proteomes" id="UP000198211">
    <property type="component" value="Unassembled WGS sequence"/>
</dbReference>
<dbReference type="EMBL" id="NBNE01001605">
    <property type="protein sequence ID" value="OWZ13345.1"/>
    <property type="molecule type" value="Genomic_DNA"/>
</dbReference>
<feature type="non-terminal residue" evidence="1">
    <location>
        <position position="205"/>
    </location>
</feature>
<comment type="caution">
    <text evidence="1">The sequence shown here is derived from an EMBL/GenBank/DDBJ whole genome shotgun (WGS) entry which is preliminary data.</text>
</comment>
<reference evidence="2" key="1">
    <citation type="submission" date="2017-03" db="EMBL/GenBank/DDBJ databases">
        <title>Phytopthora megakarya and P. palmivora, two closely related causual agents of cacao black pod achieved similar genome size and gene model numbers by different mechanisms.</title>
        <authorList>
            <person name="Ali S."/>
            <person name="Shao J."/>
            <person name="Larry D.J."/>
            <person name="Kronmiller B."/>
            <person name="Shen D."/>
            <person name="Strem M.D."/>
            <person name="Melnick R.L."/>
            <person name="Guiltinan M.J."/>
            <person name="Tyler B.M."/>
            <person name="Meinhardt L.W."/>
            <person name="Bailey B.A."/>
        </authorList>
    </citation>
    <scope>NUCLEOTIDE SEQUENCE [LARGE SCALE GENOMIC DNA]</scope>
    <source>
        <strain evidence="2">zdho120</strain>
    </source>
</reference>